<reference evidence="7" key="1">
    <citation type="journal article" date="2021" name="PeerJ">
        <title>Extensive microbial diversity within the chicken gut microbiome revealed by metagenomics and culture.</title>
        <authorList>
            <person name="Gilroy R."/>
            <person name="Ravi A."/>
            <person name="Getino M."/>
            <person name="Pursley I."/>
            <person name="Horton D.L."/>
            <person name="Alikhan N.F."/>
            <person name="Baker D."/>
            <person name="Gharbi K."/>
            <person name="Hall N."/>
            <person name="Watson M."/>
            <person name="Adriaenssens E.M."/>
            <person name="Foster-Nyarko E."/>
            <person name="Jarju S."/>
            <person name="Secka A."/>
            <person name="Antonio M."/>
            <person name="Oren A."/>
            <person name="Chaudhuri R.R."/>
            <person name="La Ragione R."/>
            <person name="Hildebrand F."/>
            <person name="Pallen M.J."/>
        </authorList>
    </citation>
    <scope>NUCLEOTIDE SEQUENCE</scope>
    <source>
        <strain evidence="7">ChiSjej3B21-8574</strain>
    </source>
</reference>
<dbReference type="AlphaFoldDB" id="A0A9D2T8K2"/>
<reference evidence="7" key="2">
    <citation type="submission" date="2021-04" db="EMBL/GenBank/DDBJ databases">
        <authorList>
            <person name="Gilroy R."/>
        </authorList>
    </citation>
    <scope>NUCLEOTIDE SEQUENCE</scope>
    <source>
        <strain evidence="7">ChiSjej3B21-8574</strain>
    </source>
</reference>
<comment type="caution">
    <text evidence="5">Lacks conserved residue(s) required for the propagation of feature annotation.</text>
</comment>
<dbReference type="EC" id="2.5.1.129" evidence="5"/>
<evidence type="ECO:0000256" key="1">
    <source>
        <dbReference type="ARBA" id="ARBA00022602"/>
    </source>
</evidence>
<comment type="similarity">
    <text evidence="5">Belongs to the UbiX/PAD1 family.</text>
</comment>
<dbReference type="InterPro" id="IPR003382">
    <property type="entry name" value="Flavoprotein"/>
</dbReference>
<name>A0A9D2T8K2_9FIRM</name>
<accession>A0A9D2T8K2</accession>
<evidence type="ECO:0000259" key="6">
    <source>
        <dbReference type="Pfam" id="PF02441"/>
    </source>
</evidence>
<evidence type="ECO:0000256" key="4">
    <source>
        <dbReference type="ARBA" id="ARBA00022679"/>
    </source>
</evidence>
<dbReference type="GO" id="GO:0106141">
    <property type="term" value="F:flavin prenyltransferase activity"/>
    <property type="evidence" value="ECO:0007669"/>
    <property type="project" value="UniProtKB-EC"/>
</dbReference>
<protein>
    <recommendedName>
        <fullName evidence="5">Flavin prenyltransferase UbiX</fullName>
        <ecNumber evidence="5">2.5.1.129</ecNumber>
    </recommendedName>
</protein>
<dbReference type="EMBL" id="DWWD01000042">
    <property type="protein sequence ID" value="HJC51058.1"/>
    <property type="molecule type" value="Genomic_DNA"/>
</dbReference>
<feature type="binding site" evidence="5">
    <location>
        <position position="170"/>
    </location>
    <ligand>
        <name>dimethylallyl phosphate</name>
        <dbReference type="ChEBI" id="CHEBI:88052"/>
    </ligand>
</feature>
<comment type="caution">
    <text evidence="7">The sequence shown here is derived from an EMBL/GenBank/DDBJ whole genome shotgun (WGS) entry which is preliminary data.</text>
</comment>
<dbReference type="InterPro" id="IPR004507">
    <property type="entry name" value="UbiX-like"/>
</dbReference>
<evidence type="ECO:0000313" key="8">
    <source>
        <dbReference type="Proteomes" id="UP000823904"/>
    </source>
</evidence>
<feature type="binding site" evidence="5">
    <location>
        <begin position="88"/>
        <end position="91"/>
    </location>
    <ligand>
        <name>FMN</name>
        <dbReference type="ChEBI" id="CHEBI:58210"/>
    </ligand>
</feature>
<evidence type="ECO:0000256" key="2">
    <source>
        <dbReference type="ARBA" id="ARBA00022630"/>
    </source>
</evidence>
<dbReference type="Gene3D" id="3.40.50.1950">
    <property type="entry name" value="Flavin prenyltransferase-like"/>
    <property type="match status" value="1"/>
</dbReference>
<evidence type="ECO:0000313" key="7">
    <source>
        <dbReference type="EMBL" id="HJC51058.1"/>
    </source>
</evidence>
<gene>
    <name evidence="5" type="primary">ubiX</name>
    <name evidence="7" type="ORF">H9754_10935</name>
</gene>
<dbReference type="HAMAP" id="MF_01984">
    <property type="entry name" value="ubiX_pad"/>
    <property type="match status" value="1"/>
</dbReference>
<dbReference type="Proteomes" id="UP000823904">
    <property type="component" value="Unassembled WGS sequence"/>
</dbReference>
<keyword evidence="1 5" id="KW-0637">Prenyltransferase</keyword>
<feature type="binding site" evidence="5">
    <location>
        <position position="154"/>
    </location>
    <ligand>
        <name>dimethylallyl phosphate</name>
        <dbReference type="ChEBI" id="CHEBI:88052"/>
    </ligand>
</feature>
<dbReference type="SUPFAM" id="SSF52507">
    <property type="entry name" value="Homo-oligomeric flavin-containing Cys decarboxylases, HFCD"/>
    <property type="match status" value="1"/>
</dbReference>
<feature type="domain" description="Flavoprotein" evidence="6">
    <location>
        <begin position="2"/>
        <end position="166"/>
    </location>
</feature>
<feature type="binding site" evidence="5">
    <location>
        <position position="37"/>
    </location>
    <ligand>
        <name>FMN</name>
        <dbReference type="ChEBI" id="CHEBI:58210"/>
    </ligand>
</feature>
<dbReference type="NCBIfam" id="NF004685">
    <property type="entry name" value="PRK06029.1"/>
    <property type="match status" value="1"/>
</dbReference>
<comment type="catalytic activity">
    <reaction evidence="5">
        <text>dimethylallyl phosphate + FMNH2 = prenylated FMNH2 + phosphate</text>
        <dbReference type="Rhea" id="RHEA:37743"/>
        <dbReference type="ChEBI" id="CHEBI:43474"/>
        <dbReference type="ChEBI" id="CHEBI:57618"/>
        <dbReference type="ChEBI" id="CHEBI:87467"/>
        <dbReference type="ChEBI" id="CHEBI:88052"/>
        <dbReference type="EC" id="2.5.1.129"/>
    </reaction>
</comment>
<comment type="function">
    <text evidence="5">Flavin prenyltransferase that catalyzes the synthesis of the prenylated FMN cofactor (prenyl-FMN) for 4-hydroxy-3-polyprenylbenzoic acid decarboxylase UbiD. The prenyltransferase is metal-independent and links a dimethylallyl moiety from dimethylallyl monophosphate (DMAP) to the flavin N5 and C6 atoms of FMN.</text>
</comment>
<proteinExistence type="inferred from homology"/>
<keyword evidence="3 5" id="KW-0288">FMN</keyword>
<feature type="binding site" evidence="5">
    <location>
        <position position="123"/>
    </location>
    <ligand>
        <name>FMN</name>
        <dbReference type="ChEBI" id="CHEBI:58210"/>
    </ligand>
</feature>
<keyword evidence="2 5" id="KW-0285">Flavoprotein</keyword>
<dbReference type="NCBIfam" id="TIGR00421">
    <property type="entry name" value="ubiX_pad"/>
    <property type="match status" value="1"/>
</dbReference>
<feature type="binding site" evidence="5">
    <location>
        <begin position="10"/>
        <end position="12"/>
    </location>
    <ligand>
        <name>FMN</name>
        <dbReference type="ChEBI" id="CHEBI:58210"/>
    </ligand>
</feature>
<evidence type="ECO:0000256" key="5">
    <source>
        <dbReference type="HAMAP-Rule" id="MF_01984"/>
    </source>
</evidence>
<evidence type="ECO:0000256" key="3">
    <source>
        <dbReference type="ARBA" id="ARBA00022643"/>
    </source>
</evidence>
<keyword evidence="4 5" id="KW-0808">Transferase</keyword>
<dbReference type="Pfam" id="PF02441">
    <property type="entry name" value="Flavoprotein"/>
    <property type="match status" value="1"/>
</dbReference>
<dbReference type="InterPro" id="IPR036551">
    <property type="entry name" value="Flavin_trans-like"/>
</dbReference>
<sequence>MKKIIVGATGASGMPILKECLKMIRSEKEYESALIMSRSAVLTLEHETDDRREEIEELADEVLAPDRIGAGPASGSYRTHGMLIVPCSMKTVAGICSGYTDNLILRAADVTIKEQRPLVLAARETPLSPIHLRNLAELSGMPGVRIIPPMMTFYHRPETIDDMVRHTAAKLLEPFGIEAKGYRRWEGI</sequence>
<organism evidence="7 8">
    <name type="scientific">Candidatus Anaerostipes avistercoris</name>
    <dbReference type="NCBI Taxonomy" id="2838462"/>
    <lineage>
        <taxon>Bacteria</taxon>
        <taxon>Bacillati</taxon>
        <taxon>Bacillota</taxon>
        <taxon>Clostridia</taxon>
        <taxon>Lachnospirales</taxon>
        <taxon>Lachnospiraceae</taxon>
        <taxon>Anaerostipes</taxon>
    </lineage>
</organism>